<dbReference type="Proteomes" id="UP000058114">
    <property type="component" value="Chromosome"/>
</dbReference>
<sequence length="490" mass="57251">MRAALSKVNVTADIEYQMPEDGFRDVLHIVICPQMFPVLPGQYIAYQLEQSVSSRWFTDDYFSRLENAVAVFDYSLMNISFLQEKGLSYRHLYHLPVGLLMQDDIADDEESVDVLFYGDINNERRRKYISELQKKFSVKVVSDLFGESLYNEMAKAKVVVNIHYYEGALLETTRIYECLSQNRIIVSEESVDMNEHSVLLPLVDFVPINDVQKMVERVQHWVSDSARRRQRHEELNEACLKTPDMFSYYFLRLFLAHDLISYSQFYDAVGTVIEMDSDMICLGLPETVSRRSDFDRDNHYGIQYFPGLRHRLGWVGCGLSYKFLLNRARDLGFEKVMICEDDIEFPDDFMSKYTHITEYLDSRVDWDLFSGLIANLHQDTNILELSVEAGETYLVIDKMTSTVMNVYSKSFYDKLLEWDDRNHNAETNTIDRYIESQSSLRVITTPKFLVGHKEELDSTLWGFNNSTYREMIAESETLLEQKINAFCTQQ</sequence>
<proteinExistence type="predicted"/>
<gene>
    <name evidence="1" type="ORF">WL1483_1445</name>
</gene>
<dbReference type="EMBL" id="CP013067">
    <property type="protein sequence ID" value="ALP40864.1"/>
    <property type="molecule type" value="Genomic_DNA"/>
</dbReference>
<dbReference type="InterPro" id="IPR029044">
    <property type="entry name" value="Nucleotide-diphossugar_trans"/>
</dbReference>
<evidence type="ECO:0000313" key="2">
    <source>
        <dbReference type="Proteomes" id="UP000058114"/>
    </source>
</evidence>
<dbReference type="AlphaFoldDB" id="A0A0S2SGY4"/>
<reference evidence="2" key="1">
    <citation type="submission" date="2015-10" db="EMBL/GenBank/DDBJ databases">
        <title>Complete Genome Sequence of Aeromonas schubertii strain WL1483.</title>
        <authorList>
            <person name="Liu L."/>
        </authorList>
    </citation>
    <scope>NUCLEOTIDE SEQUENCE [LARGE SCALE GENOMIC DNA]</scope>
    <source>
        <strain evidence="2">WL1483</strain>
    </source>
</reference>
<accession>A0A0S2SGY4</accession>
<dbReference type="PATRIC" id="fig|652.5.peg.2782"/>
<dbReference type="SUPFAM" id="SSF53448">
    <property type="entry name" value="Nucleotide-diphospho-sugar transferases"/>
    <property type="match status" value="1"/>
</dbReference>
<dbReference type="KEGG" id="asr:WL1483_1445"/>
<name>A0A0S2SGY4_9GAMM</name>
<protein>
    <submittedName>
        <fullName evidence="1">Uncharacterized protein</fullName>
    </submittedName>
</protein>
<evidence type="ECO:0000313" key="1">
    <source>
        <dbReference type="EMBL" id="ALP40864.1"/>
    </source>
</evidence>
<organism evidence="1 2">
    <name type="scientific">Aeromonas schubertii</name>
    <dbReference type="NCBI Taxonomy" id="652"/>
    <lineage>
        <taxon>Bacteria</taxon>
        <taxon>Pseudomonadati</taxon>
        <taxon>Pseudomonadota</taxon>
        <taxon>Gammaproteobacteria</taxon>
        <taxon>Aeromonadales</taxon>
        <taxon>Aeromonadaceae</taxon>
        <taxon>Aeromonas</taxon>
    </lineage>
</organism>
<reference evidence="1 2" key="2">
    <citation type="journal article" date="2016" name="Genome Announc.">
        <title>Complete Genome Sequence of the Highly Virulent Aeromonas schubertii Strain WL1483, Isolated from Diseased Snakehead Fish (Channa argus) in China.</title>
        <authorList>
            <person name="Liu L."/>
            <person name="Li N."/>
            <person name="Zhang D."/>
            <person name="Fu X."/>
            <person name="Shi C."/>
            <person name="Lin Q."/>
            <person name="Hao G."/>
        </authorList>
    </citation>
    <scope>NUCLEOTIDE SEQUENCE [LARGE SCALE GENOMIC DNA]</scope>
    <source>
        <strain evidence="1 2">WL1483</strain>
    </source>
</reference>